<reference evidence="3" key="1">
    <citation type="submission" date="2017-09" db="EMBL/GenBank/DDBJ databases">
        <title>Depth-based differentiation of microbial function through sediment-hosted aquifers and enrichment of novel symbionts in the deep terrestrial subsurface.</title>
        <authorList>
            <person name="Probst A.J."/>
            <person name="Ladd B."/>
            <person name="Jarett J.K."/>
            <person name="Geller-Mcgrath D.E."/>
            <person name="Sieber C.M.K."/>
            <person name="Emerson J.B."/>
            <person name="Anantharaman K."/>
            <person name="Thomas B.C."/>
            <person name="Malmstrom R."/>
            <person name="Stieglmeier M."/>
            <person name="Klingl A."/>
            <person name="Woyke T."/>
            <person name="Ryan C.M."/>
            <person name="Banfield J.F."/>
        </authorList>
    </citation>
    <scope>NUCLEOTIDE SEQUENCE [LARGE SCALE GENOMIC DNA]</scope>
</reference>
<protein>
    <recommendedName>
        <fullName evidence="1">PD-(D/E)XK endonuclease-like domain-containing protein</fullName>
    </recommendedName>
</protein>
<comment type="caution">
    <text evidence="2">The sequence shown here is derived from an EMBL/GenBank/DDBJ whole genome shotgun (WGS) entry which is preliminary data.</text>
</comment>
<sequence length="229" mass="27024">MLKELIDKFYLSRQKDKEQHHFYITDAGKCGRALFFKFKNVPRKEIEANILRLFDHGDHIHQLIMKPLLSTREIHVVASEVNIPPQELISGRSDAIISDGKDLYVVDIKSMNSMIFKNLDEPKEENVDQIQLYLHYFKIPKGILLYVNKDNQQLKEFVINYDKNRASHILETLGEIKKKIESNVIPDRLSDYPDNWQCRYCQFSEICGMINKGEIHWEDFKKRIESVPQ</sequence>
<evidence type="ECO:0000313" key="3">
    <source>
        <dbReference type="Proteomes" id="UP000229166"/>
    </source>
</evidence>
<dbReference type="EMBL" id="PFOZ01000034">
    <property type="protein sequence ID" value="PIZ87184.1"/>
    <property type="molecule type" value="Genomic_DNA"/>
</dbReference>
<feature type="domain" description="PD-(D/E)XK endonuclease-like" evidence="1">
    <location>
        <begin position="76"/>
        <end position="207"/>
    </location>
</feature>
<dbReference type="Gene3D" id="3.90.320.10">
    <property type="match status" value="1"/>
</dbReference>
<evidence type="ECO:0000313" key="2">
    <source>
        <dbReference type="EMBL" id="PIZ87184.1"/>
    </source>
</evidence>
<gene>
    <name evidence="2" type="ORF">COX92_01780</name>
</gene>
<dbReference type="Pfam" id="PF12705">
    <property type="entry name" value="PDDEXK_1"/>
    <property type="match status" value="1"/>
</dbReference>
<name>A0A2M7UUB9_9BACT</name>
<dbReference type="InterPro" id="IPR011604">
    <property type="entry name" value="PDDEXK-like_dom_sf"/>
</dbReference>
<proteinExistence type="predicted"/>
<dbReference type="InterPro" id="IPR038726">
    <property type="entry name" value="PDDEXK_AddAB-type"/>
</dbReference>
<dbReference type="AlphaFoldDB" id="A0A2M7UUB9"/>
<organism evidence="2 3">
    <name type="scientific">Candidatus Nealsonbacteria bacterium CG_4_10_14_0_2_um_filter_40_15</name>
    <dbReference type="NCBI Taxonomy" id="1974682"/>
    <lineage>
        <taxon>Bacteria</taxon>
        <taxon>Candidatus Nealsoniibacteriota</taxon>
    </lineage>
</organism>
<evidence type="ECO:0000259" key="1">
    <source>
        <dbReference type="Pfam" id="PF12705"/>
    </source>
</evidence>
<dbReference type="Proteomes" id="UP000229166">
    <property type="component" value="Unassembled WGS sequence"/>
</dbReference>
<accession>A0A2M7UUB9</accession>